<evidence type="ECO:0000313" key="2">
    <source>
        <dbReference type="Proteomes" id="UP000230069"/>
    </source>
</evidence>
<accession>A0A2G5D0U7</accession>
<organism evidence="1 2">
    <name type="scientific">Aquilegia coerulea</name>
    <name type="common">Rocky mountain columbine</name>
    <dbReference type="NCBI Taxonomy" id="218851"/>
    <lineage>
        <taxon>Eukaryota</taxon>
        <taxon>Viridiplantae</taxon>
        <taxon>Streptophyta</taxon>
        <taxon>Embryophyta</taxon>
        <taxon>Tracheophyta</taxon>
        <taxon>Spermatophyta</taxon>
        <taxon>Magnoliopsida</taxon>
        <taxon>Ranunculales</taxon>
        <taxon>Ranunculaceae</taxon>
        <taxon>Thalictroideae</taxon>
        <taxon>Aquilegia</taxon>
    </lineage>
</organism>
<dbReference type="EMBL" id="KZ305049">
    <property type="protein sequence ID" value="PIA36807.1"/>
    <property type="molecule type" value="Genomic_DNA"/>
</dbReference>
<reference evidence="1 2" key="1">
    <citation type="submission" date="2017-09" db="EMBL/GenBank/DDBJ databases">
        <title>WGS assembly of Aquilegia coerulea Goldsmith.</title>
        <authorList>
            <person name="Hodges S."/>
            <person name="Kramer E."/>
            <person name="Nordborg M."/>
            <person name="Tomkins J."/>
            <person name="Borevitz J."/>
            <person name="Derieg N."/>
            <person name="Yan J."/>
            <person name="Mihaltcheva S."/>
            <person name="Hayes R.D."/>
            <person name="Rokhsar D."/>
        </authorList>
    </citation>
    <scope>NUCLEOTIDE SEQUENCE [LARGE SCALE GENOMIC DNA]</scope>
    <source>
        <strain evidence="2">cv. Goldsmith</strain>
    </source>
</reference>
<evidence type="ECO:0000313" key="1">
    <source>
        <dbReference type="EMBL" id="PIA36807.1"/>
    </source>
</evidence>
<gene>
    <name evidence="1" type="ORF">AQUCO_03200049v1</name>
</gene>
<sequence length="73" mass="8974">MCTIWKCGMILKLNISEEHMEQTIRKGRLEWFLNVYTLNEWRRLLMRLSFWVNYMRLVAYCDHHLNNVVLVLS</sequence>
<proteinExistence type="predicted"/>
<protein>
    <submittedName>
        <fullName evidence="1">Uncharacterized protein</fullName>
    </submittedName>
</protein>
<dbReference type="Proteomes" id="UP000230069">
    <property type="component" value="Unassembled WGS sequence"/>
</dbReference>
<keyword evidence="2" id="KW-1185">Reference proteome</keyword>
<name>A0A2G5D0U7_AQUCA</name>
<dbReference type="AlphaFoldDB" id="A0A2G5D0U7"/>
<dbReference type="InParanoid" id="A0A2G5D0U7"/>